<proteinExistence type="predicted"/>
<comment type="caution">
    <text evidence="1">The sequence shown here is derived from an EMBL/GenBank/DDBJ whole genome shotgun (WGS) entry which is preliminary data.</text>
</comment>
<evidence type="ECO:0000313" key="1">
    <source>
        <dbReference type="EMBL" id="TWO19850.1"/>
    </source>
</evidence>
<dbReference type="SUPFAM" id="SSF158752">
    <property type="entry name" value="HP0242-like"/>
    <property type="match status" value="1"/>
</dbReference>
<dbReference type="InterPro" id="IPR023126">
    <property type="entry name" value="HP0242-like_sf"/>
</dbReference>
<dbReference type="Pfam" id="PF09442">
    <property type="entry name" value="DUF2018"/>
    <property type="match status" value="1"/>
</dbReference>
<dbReference type="GeneID" id="56510092"/>
<name>A0A562XCK7_CAMHY</name>
<accession>A0A562XCK7</accession>
<dbReference type="AlphaFoldDB" id="A0A562XCK7"/>
<protein>
    <submittedName>
        <fullName evidence="1">DUF2018 family protein</fullName>
    </submittedName>
</protein>
<dbReference type="Gene3D" id="1.10.3350.10">
    <property type="entry name" value="HP0242-like domain"/>
    <property type="match status" value="1"/>
</dbReference>
<dbReference type="Proteomes" id="UP000321812">
    <property type="component" value="Unassembled WGS sequence"/>
</dbReference>
<gene>
    <name evidence="1" type="ORF">YZ82_07120</name>
</gene>
<dbReference type="InterPro" id="IPR018563">
    <property type="entry name" value="DUF2018"/>
</dbReference>
<reference evidence="1 2" key="1">
    <citation type="submission" date="2019-07" db="EMBL/GenBank/DDBJ databases">
        <title>Rapid identification of Enteric Bacteria from Whole Genome Sequences (WGS) using Average Nucleotide Identity (ANI).</title>
        <authorList>
            <person name="Lane C."/>
        </authorList>
    </citation>
    <scope>NUCLEOTIDE SEQUENCE [LARGE SCALE GENOMIC DNA]</scope>
    <source>
        <strain evidence="1 2">D2411</strain>
    </source>
</reference>
<organism evidence="1 2">
    <name type="scientific">Campylobacter hyointestinalis</name>
    <dbReference type="NCBI Taxonomy" id="198"/>
    <lineage>
        <taxon>Bacteria</taxon>
        <taxon>Pseudomonadati</taxon>
        <taxon>Campylobacterota</taxon>
        <taxon>Epsilonproteobacteria</taxon>
        <taxon>Campylobacterales</taxon>
        <taxon>Campylobacteraceae</taxon>
        <taxon>Campylobacter</taxon>
    </lineage>
</organism>
<dbReference type="EMBL" id="VOAP01000016">
    <property type="protein sequence ID" value="TWO19850.1"/>
    <property type="molecule type" value="Genomic_DNA"/>
</dbReference>
<evidence type="ECO:0000313" key="2">
    <source>
        <dbReference type="Proteomes" id="UP000321812"/>
    </source>
</evidence>
<sequence>MNFDDDIFGGEPKGKFFDIVFNANRNLVENEIEKLFIELVCLRDLCEQKGINIDDIHTYQALNADKVELGLNDVYIGVTGDILSQNE</sequence>
<dbReference type="RefSeq" id="WP_063998119.1">
    <property type="nucleotide sequence ID" value="NZ_VOAP01000016.1"/>
</dbReference>